<evidence type="ECO:0000256" key="1">
    <source>
        <dbReference type="SAM" id="MobiDB-lite"/>
    </source>
</evidence>
<proteinExistence type="predicted"/>
<evidence type="ECO:0000313" key="2">
    <source>
        <dbReference type="EMBL" id="CAJ1387293.1"/>
    </source>
</evidence>
<dbReference type="Proteomes" id="UP001178507">
    <property type="component" value="Unassembled WGS sequence"/>
</dbReference>
<gene>
    <name evidence="2" type="ORF">EVOR1521_LOCUS13406</name>
</gene>
<accession>A0AA36IHA7</accession>
<protein>
    <submittedName>
        <fullName evidence="2">Uncharacterized protein</fullName>
    </submittedName>
</protein>
<dbReference type="AlphaFoldDB" id="A0AA36IHA7"/>
<feature type="compositionally biased region" description="Basic and acidic residues" evidence="1">
    <location>
        <begin position="494"/>
        <end position="507"/>
    </location>
</feature>
<organism evidence="2 3">
    <name type="scientific">Effrenium voratum</name>
    <dbReference type="NCBI Taxonomy" id="2562239"/>
    <lineage>
        <taxon>Eukaryota</taxon>
        <taxon>Sar</taxon>
        <taxon>Alveolata</taxon>
        <taxon>Dinophyceae</taxon>
        <taxon>Suessiales</taxon>
        <taxon>Symbiodiniaceae</taxon>
        <taxon>Effrenium</taxon>
    </lineage>
</organism>
<dbReference type="EMBL" id="CAUJNA010001495">
    <property type="protein sequence ID" value="CAJ1387293.1"/>
    <property type="molecule type" value="Genomic_DNA"/>
</dbReference>
<name>A0AA36IHA7_9DINO</name>
<keyword evidence="3" id="KW-1185">Reference proteome</keyword>
<feature type="region of interest" description="Disordered" evidence="1">
    <location>
        <begin position="479"/>
        <end position="507"/>
    </location>
</feature>
<comment type="caution">
    <text evidence="2">The sequence shown here is derived from an EMBL/GenBank/DDBJ whole genome shotgun (WGS) entry which is preliminary data.</text>
</comment>
<evidence type="ECO:0000313" key="3">
    <source>
        <dbReference type="Proteomes" id="UP001178507"/>
    </source>
</evidence>
<reference evidence="2" key="1">
    <citation type="submission" date="2023-08" db="EMBL/GenBank/DDBJ databases">
        <authorList>
            <person name="Chen Y."/>
            <person name="Shah S."/>
            <person name="Dougan E. K."/>
            <person name="Thang M."/>
            <person name="Chan C."/>
        </authorList>
    </citation>
    <scope>NUCLEOTIDE SEQUENCE</scope>
</reference>
<sequence length="553" mass="60010">MDAQDVDAFWGCYTPRPLCNLLAGSLPVCEVSQFLLFDTKAKLLHLCHYEAGRCQARPLSPDGVALRNPRQLLLAPRLRVFASLEVADGAASVAVWQPSASVYRHLGDASAGTAKAISWSSELPRCAKYCDSLIDILTVLLADRVLLIAVRAGQDGPRLEQLEQLLSLNLSFPCSCLCWSNDGSQLLVGGKGQLTCFAWEHGSGDGAPRHSRHLLCAGECMDIQAAHANTFLCRIDQRAGSQPRLLLPGQSAPSAPRRMLVQEIENPQDGPSDLRLNDSSFNQNMPDVASFMGLQVVPCQRYVLPLKCSDSTSASSESMLLVGCSDQLPHPHTRIICWAFHHSASMFAENKSSAPMILDEAAEGSGLRLTCGAEREAFGELLAVGRNGEHRGALVVHGSHSSSEVQVWTLAPPHHWGRRCEWHCVATLDLAPTTSLRLAGLALWPGNSGLDLHAMLAESSTFGRPRDFFHRSEELAEHLQGDQGEHLQAPSPVPKDHPEPDSSQDGKKALLSIAGDVAGMRQEMKGLREALEGFRQDFSRLAAAMQALARRPA</sequence>